<evidence type="ECO:0000313" key="2">
    <source>
        <dbReference type="Proteomes" id="UP000199041"/>
    </source>
</evidence>
<name>A0A1H4CZC2_9BACT</name>
<evidence type="ECO:0000313" key="1">
    <source>
        <dbReference type="EMBL" id="SEA65794.1"/>
    </source>
</evidence>
<proteinExistence type="predicted"/>
<accession>A0A1H4CZC2</accession>
<dbReference type="Proteomes" id="UP000199041">
    <property type="component" value="Unassembled WGS sequence"/>
</dbReference>
<gene>
    <name evidence="1" type="ORF">SAMN05192529_14011</name>
</gene>
<organism evidence="1 2">
    <name type="scientific">Arachidicoccus rhizosphaerae</name>
    <dbReference type="NCBI Taxonomy" id="551991"/>
    <lineage>
        <taxon>Bacteria</taxon>
        <taxon>Pseudomonadati</taxon>
        <taxon>Bacteroidota</taxon>
        <taxon>Chitinophagia</taxon>
        <taxon>Chitinophagales</taxon>
        <taxon>Chitinophagaceae</taxon>
        <taxon>Arachidicoccus</taxon>
    </lineage>
</organism>
<dbReference type="EMBL" id="FNQY01000040">
    <property type="protein sequence ID" value="SEA65794.1"/>
    <property type="molecule type" value="Genomic_DNA"/>
</dbReference>
<sequence length="101" mass="11336">MATFYANENYIAANLCVNKDHPEMHCNGHCQLDKKLHEDQKQNQPNPDKKVSFEVTVFIKTASDPVGNIGSFITITPQYGIPAIFTSQSYQKRLLHPPASC</sequence>
<keyword evidence="2" id="KW-1185">Reference proteome</keyword>
<protein>
    <submittedName>
        <fullName evidence="1">Uncharacterized protein</fullName>
    </submittedName>
</protein>
<dbReference type="STRING" id="551991.SAMN05192529_14011"/>
<dbReference type="AlphaFoldDB" id="A0A1H4CZC2"/>
<reference evidence="1 2" key="1">
    <citation type="submission" date="2016-10" db="EMBL/GenBank/DDBJ databases">
        <authorList>
            <person name="de Groot N.N."/>
        </authorList>
    </citation>
    <scope>NUCLEOTIDE SEQUENCE [LARGE SCALE GENOMIC DNA]</scope>
    <source>
        <strain evidence="1 2">Vu-144</strain>
    </source>
</reference>